<dbReference type="EMBL" id="SKFH01000009">
    <property type="protein sequence ID" value="TCZ72997.1"/>
    <property type="molecule type" value="Genomic_DNA"/>
</dbReference>
<evidence type="ECO:0000313" key="8">
    <source>
        <dbReference type="EMBL" id="TCZ72997.1"/>
    </source>
</evidence>
<protein>
    <submittedName>
        <fullName evidence="8">Translocation/assembly module TamB</fullName>
    </submittedName>
</protein>
<reference evidence="8 9" key="1">
    <citation type="submission" date="2019-03" db="EMBL/GenBank/DDBJ databases">
        <authorList>
            <person name="Kim M.K.M."/>
        </authorList>
    </citation>
    <scope>NUCLEOTIDE SEQUENCE [LARGE SCALE GENOMIC DNA]</scope>
    <source>
        <strain evidence="8 9">17J68-15</strain>
    </source>
</reference>
<keyword evidence="3 6" id="KW-1133">Transmembrane helix</keyword>
<dbReference type="Pfam" id="PF04357">
    <property type="entry name" value="TamB"/>
    <property type="match status" value="2"/>
</dbReference>
<evidence type="ECO:0000256" key="1">
    <source>
        <dbReference type="ARBA" id="ARBA00004167"/>
    </source>
</evidence>
<evidence type="ECO:0000256" key="2">
    <source>
        <dbReference type="ARBA" id="ARBA00022692"/>
    </source>
</evidence>
<dbReference type="PANTHER" id="PTHR36985:SF1">
    <property type="entry name" value="TRANSLOCATION AND ASSEMBLY MODULE SUBUNIT TAMB"/>
    <property type="match status" value="1"/>
</dbReference>
<keyword evidence="2 6" id="KW-0812">Transmembrane</keyword>
<evidence type="ECO:0000259" key="7">
    <source>
        <dbReference type="Pfam" id="PF04357"/>
    </source>
</evidence>
<feature type="domain" description="Translocation and assembly module TamB C-terminal" evidence="7">
    <location>
        <begin position="1259"/>
        <end position="1707"/>
    </location>
</feature>
<proteinExistence type="predicted"/>
<organism evidence="8 9">
    <name type="scientific">Flaviaesturariibacter aridisoli</name>
    <dbReference type="NCBI Taxonomy" id="2545761"/>
    <lineage>
        <taxon>Bacteria</taxon>
        <taxon>Pseudomonadati</taxon>
        <taxon>Bacteroidota</taxon>
        <taxon>Chitinophagia</taxon>
        <taxon>Chitinophagales</taxon>
        <taxon>Chitinophagaceae</taxon>
        <taxon>Flaviaestuariibacter</taxon>
    </lineage>
</organism>
<feature type="region of interest" description="Disordered" evidence="5">
    <location>
        <begin position="1732"/>
        <end position="1773"/>
    </location>
</feature>
<evidence type="ECO:0000313" key="9">
    <source>
        <dbReference type="Proteomes" id="UP000295164"/>
    </source>
</evidence>
<gene>
    <name evidence="8" type="ORF">E0486_08000</name>
</gene>
<name>A0A4R4E2A4_9BACT</name>
<dbReference type="InterPro" id="IPR008023">
    <property type="entry name" value="DUF748"/>
</dbReference>
<comment type="subcellular location">
    <subcellularLocation>
        <location evidence="1">Membrane</location>
        <topology evidence="1">Single-pass membrane protein</topology>
    </subcellularLocation>
</comment>
<evidence type="ECO:0000256" key="5">
    <source>
        <dbReference type="SAM" id="MobiDB-lite"/>
    </source>
</evidence>
<keyword evidence="4 6" id="KW-0472">Membrane</keyword>
<evidence type="ECO:0000256" key="6">
    <source>
        <dbReference type="SAM" id="Phobius"/>
    </source>
</evidence>
<dbReference type="Pfam" id="PF05359">
    <property type="entry name" value="DUF748"/>
    <property type="match status" value="1"/>
</dbReference>
<dbReference type="OrthoDB" id="9811276at2"/>
<dbReference type="GO" id="GO:0005886">
    <property type="term" value="C:plasma membrane"/>
    <property type="evidence" value="ECO:0007669"/>
    <property type="project" value="InterPro"/>
</dbReference>
<evidence type="ECO:0000256" key="4">
    <source>
        <dbReference type="ARBA" id="ARBA00023136"/>
    </source>
</evidence>
<dbReference type="Proteomes" id="UP000295164">
    <property type="component" value="Unassembled WGS sequence"/>
</dbReference>
<sequence>MLLLINLLLSTPDAPPGSAALFSTPEKAMVDAVEKAPQGPFKRQGLLFASIGLRQQDLPMSTEKNTLTVHRRTPVQRIARVLLKTVLFLLLFVVVVALLLLLPPVQRYASHKAAGYLSEKLHTRVEIGSIRIGLPRLVTIENLYMEDRTHDTLIAGGRVHANIDLFRIFSNELAIKDVQFENVTAKVKRVLPDTVYNFQFVLDAFMGEQSKNPDTAASPVMKLEVRNLGLKNCHVLYKDVLTGNDMDATIARMDAKIDTLDPYGLRFNVPLVDVQGLRVRYYQTRPLTAPPVNASATPARSPAPKLTLGQVRLRDSWIDYGNETSAFYTQLKIGDLLLQGRDIDLEKQVLHLASLRLDRNDIVIRLGRKPEARAVAAAIAHKADSIASEPWAVRVDAIELNGNHIRFDNDNALRQPYGIDYAHFDGSDLTLGIQNLVFHKDSIAASVTKGNFREKSGFQLDELRGDLLYANQVAYLRNLSLRTPGTSLQRSAELRYASQDALAKDFAHTFFDVDIRDSRVQVKDILAFAPQLRSNPAFRNPSAVWTLNLQGSGTMDRLQIAALQFSGLRNTRIDASGTLAGLNNPKAAGGTFRIRRLHTSQTDIATFTGKRLDNAQMDLPENYDISGTLSGNMESISANLAMATEYGNAAVNGTFSNLTVPEKTRYHTTLSTRSLRLDRILRGKAPVGALTANFRVNGSGLTPNTINARFNGSVPAVTYNKYNYKNIRLDGRLTPSTFAVKTDVRDPNIDLTLNTTGTYGKALTFKVNGFVDSVKTLPLGFTTQPLTFRGRINGEVTELSTDHLDARLFVTEALLVSGKERAPFDSLSLVSYHNGSNNIMEVRSPFLNADLNGRYRFSDLGYIIQNNIQPYFGVGNSYKAATVQPYNITFRLDATNAPLYKALLPGLSFNQPLHADGTIASGRGINANVTAPDLAFNGNNISGLNLTVTTTPAGLQVSGDLSRFFSGSTFNIYNARLTATVQNNVIDFNLGVNDKANAPKYRLSGLLRQPAKGTYVLSLRPDSLLLNYQAWSIGAGNQLTITPTAIGANNFVLSRDGQSLAINSQGGTGSPLDVRFTNFRLGTITGFLRPDSLLADGLLNGGASFRNLPKNPLFTSDLTISDLSFRKDTIGNVALRVNNASGDRYVADVTVTGKGNDLGISGTLDPQAGGDIALDLNLAIRALQLQSLRGALASFVTDASGNISGGASIRGTTAAPKVNGTLRFNNASLSTVALGGPLTIDNEELTVTEQGFRFDNFVIRDSAQNALTLNGTVATSNFTNYNFDLDVNANNFRALNTEKRQNSLYYGKLYLDTRVHIGGTETAPVVDGNIGVKDGTALSIVIPQREPGVVDRDGVVEFVDFSNPASDTLFKNYDTLNRSDILGFDVSVNIDIAKEAAFNVIVDVAQGDLLNLKGQGNLTAGVDPSGKISLTGTYVINEGAYQFSLNFLRRRFTVDAGSRITWLGEPTAAQLDVTGRYEAVTAPLDLVEQVVPEPTQRNYFLQKLPFQILLYLRGELMKPDLSFDIQLPTGRSFNVAGDVVNTVNTRLAQLRQEPSELNKQVFAVLLLNRFVGENPFQSNGGGFNAGSFARTSVSKLLTEQLNNLASGLISGVDLNFDVASSDDYTTGERRSRTDLNVGLSKRLLNDRLQVTVGSNFQLEGPQQGNQSSNNIAGNVQVNYQLSKDGRYMLRFYRRNDYEGFVDGYVIETGLGFILSVDYNRFREVLQGRRVRREVKKREKENQEQLPPQNPDRTPAVAPAPTANEQGSKEKEQE</sequence>
<keyword evidence="9" id="KW-1185">Reference proteome</keyword>
<dbReference type="PANTHER" id="PTHR36985">
    <property type="entry name" value="TRANSLOCATION AND ASSEMBLY MODULE SUBUNIT TAMB"/>
    <property type="match status" value="1"/>
</dbReference>
<dbReference type="GO" id="GO:0009306">
    <property type="term" value="P:protein secretion"/>
    <property type="evidence" value="ECO:0007669"/>
    <property type="project" value="InterPro"/>
</dbReference>
<feature type="domain" description="Translocation and assembly module TamB C-terminal" evidence="7">
    <location>
        <begin position="1153"/>
        <end position="1238"/>
    </location>
</feature>
<feature type="transmembrane region" description="Helical" evidence="6">
    <location>
        <begin position="81"/>
        <end position="102"/>
    </location>
</feature>
<comment type="caution">
    <text evidence="8">The sequence shown here is derived from an EMBL/GenBank/DDBJ whole genome shotgun (WGS) entry which is preliminary data.</text>
</comment>
<evidence type="ECO:0000256" key="3">
    <source>
        <dbReference type="ARBA" id="ARBA00022989"/>
    </source>
</evidence>
<dbReference type="InterPro" id="IPR007452">
    <property type="entry name" value="TamB_C"/>
</dbReference>
<accession>A0A4R4E2A4</accession>